<comment type="caution">
    <text evidence="12">The sequence shown here is derived from an EMBL/GenBank/DDBJ whole genome shotgun (WGS) entry which is preliminary data.</text>
</comment>
<dbReference type="OrthoDB" id="250329at2759"/>
<keyword evidence="6" id="KW-0999">Mitochondrion inner membrane</keyword>
<keyword evidence="4 9" id="KW-0812">Transmembrane</keyword>
<feature type="transmembrane region" description="Helical" evidence="11">
    <location>
        <begin position="135"/>
        <end position="159"/>
    </location>
</feature>
<dbReference type="GeneID" id="81357482"/>
<keyword evidence="5" id="KW-0677">Repeat</keyword>
<dbReference type="SUPFAM" id="SSF103506">
    <property type="entry name" value="Mitochondrial carrier"/>
    <property type="match status" value="2"/>
</dbReference>
<evidence type="ECO:0008006" key="14">
    <source>
        <dbReference type="Google" id="ProtNLM"/>
    </source>
</evidence>
<dbReference type="RefSeq" id="XP_056474662.1">
    <property type="nucleotide sequence ID" value="XM_056618503.1"/>
</dbReference>
<keyword evidence="7 11" id="KW-1133">Transmembrane helix</keyword>
<evidence type="ECO:0000256" key="4">
    <source>
        <dbReference type="ARBA" id="ARBA00022692"/>
    </source>
</evidence>
<dbReference type="PROSITE" id="PS50920">
    <property type="entry name" value="SOLCAR"/>
    <property type="match status" value="2"/>
</dbReference>
<dbReference type="Gene3D" id="1.50.40.10">
    <property type="entry name" value="Mitochondrial carrier domain"/>
    <property type="match status" value="1"/>
</dbReference>
<keyword evidence="6" id="KW-0496">Mitochondrion</keyword>
<feature type="repeat" description="Solcar" evidence="9">
    <location>
        <begin position="175"/>
        <end position="282"/>
    </location>
</feature>
<comment type="similarity">
    <text evidence="2 10">Belongs to the mitochondrial carrier (TC 2.A.29) family.</text>
</comment>
<reference evidence="12" key="2">
    <citation type="journal article" date="2023" name="IMA Fungus">
        <title>Comparative genomic study of the Penicillium genus elucidates a diverse pangenome and 15 lateral gene transfer events.</title>
        <authorList>
            <person name="Petersen C."/>
            <person name="Sorensen T."/>
            <person name="Nielsen M.R."/>
            <person name="Sondergaard T.E."/>
            <person name="Sorensen J.L."/>
            <person name="Fitzpatrick D.A."/>
            <person name="Frisvad J.C."/>
            <person name="Nielsen K.L."/>
        </authorList>
    </citation>
    <scope>NUCLEOTIDE SEQUENCE</scope>
    <source>
        <strain evidence="12">IBT 30761</strain>
    </source>
</reference>
<proteinExistence type="inferred from homology"/>
<name>A0A9W9FF01_9EURO</name>
<evidence type="ECO:0000256" key="1">
    <source>
        <dbReference type="ARBA" id="ARBA00004141"/>
    </source>
</evidence>
<dbReference type="InterPro" id="IPR018108">
    <property type="entry name" value="MCP_transmembrane"/>
</dbReference>
<evidence type="ECO:0000313" key="12">
    <source>
        <dbReference type="EMBL" id="KAJ5099008.1"/>
    </source>
</evidence>
<keyword evidence="13" id="KW-1185">Reference proteome</keyword>
<feature type="transmembrane region" description="Helical" evidence="11">
    <location>
        <begin position="179"/>
        <end position="196"/>
    </location>
</feature>
<dbReference type="Proteomes" id="UP001149074">
    <property type="component" value="Unassembled WGS sequence"/>
</dbReference>
<evidence type="ECO:0000256" key="10">
    <source>
        <dbReference type="RuleBase" id="RU000488"/>
    </source>
</evidence>
<dbReference type="PANTHER" id="PTHR45667">
    <property type="entry name" value="S-ADENOSYLMETHIONINE MITOCHONDRIAL CARRIER PROTEIN"/>
    <property type="match status" value="1"/>
</dbReference>
<comment type="subcellular location">
    <subcellularLocation>
        <location evidence="1">Membrane</location>
        <topology evidence="1">Multi-pass membrane protein</topology>
    </subcellularLocation>
</comment>
<accession>A0A9W9FF01</accession>
<evidence type="ECO:0000256" key="11">
    <source>
        <dbReference type="SAM" id="Phobius"/>
    </source>
</evidence>
<protein>
    <recommendedName>
        <fullName evidence="14">Mitochondrial thiamine pyrophosphate carrier 1</fullName>
    </recommendedName>
</protein>
<evidence type="ECO:0000256" key="9">
    <source>
        <dbReference type="PROSITE-ProRule" id="PRU00282"/>
    </source>
</evidence>
<dbReference type="GO" id="GO:0016020">
    <property type="term" value="C:membrane"/>
    <property type="evidence" value="ECO:0007669"/>
    <property type="project" value="UniProtKB-SubCell"/>
</dbReference>
<dbReference type="InterPro" id="IPR023395">
    <property type="entry name" value="MCP_dom_sf"/>
</dbReference>
<evidence type="ECO:0000313" key="13">
    <source>
        <dbReference type="Proteomes" id="UP001149074"/>
    </source>
</evidence>
<evidence type="ECO:0000256" key="6">
    <source>
        <dbReference type="ARBA" id="ARBA00022792"/>
    </source>
</evidence>
<evidence type="ECO:0000256" key="7">
    <source>
        <dbReference type="ARBA" id="ARBA00022989"/>
    </source>
</evidence>
<evidence type="ECO:0000256" key="5">
    <source>
        <dbReference type="ARBA" id="ARBA00022737"/>
    </source>
</evidence>
<dbReference type="EMBL" id="JAPQKI010000005">
    <property type="protein sequence ID" value="KAJ5099008.1"/>
    <property type="molecule type" value="Genomic_DNA"/>
</dbReference>
<evidence type="ECO:0000256" key="8">
    <source>
        <dbReference type="ARBA" id="ARBA00023136"/>
    </source>
</evidence>
<sequence length="286" mass="30842">MDTMITRMQSKDYTYVYKCSNGALRRSLFTGLYQGFGPTLFAGIPSSAAFFATYEASKAACERAQVAGYLQGVPRPILHTVSSAAAELVACALMNPAEVLKQNAQIARKPQTPSNGPPATIRILKQFYKQPSALWAGYWVLVAGQLPSICLTFCLYESIKESLNEKQEQLDSVSQQMQTTVLSAGLAGGCSSWFFVPIDVVKTRMRLAVGSDVQIPRPSIEKVRYVSSGATFSSRPGAFAVAQDVLLREGIAGFFRGSGLTCLTATVGSAMYIGCYEGTKLFLNGS</sequence>
<reference evidence="12" key="1">
    <citation type="submission" date="2022-11" db="EMBL/GenBank/DDBJ databases">
        <authorList>
            <person name="Petersen C."/>
        </authorList>
    </citation>
    <scope>NUCLEOTIDE SEQUENCE</scope>
    <source>
        <strain evidence="12">IBT 30761</strain>
    </source>
</reference>
<gene>
    <name evidence="12" type="ORF">N7532_006009</name>
</gene>
<dbReference type="AlphaFoldDB" id="A0A9W9FF01"/>
<dbReference type="Pfam" id="PF00153">
    <property type="entry name" value="Mito_carr"/>
    <property type="match status" value="3"/>
</dbReference>
<keyword evidence="8 9" id="KW-0472">Membrane</keyword>
<organism evidence="12 13">
    <name type="scientific">Penicillium argentinense</name>
    <dbReference type="NCBI Taxonomy" id="1131581"/>
    <lineage>
        <taxon>Eukaryota</taxon>
        <taxon>Fungi</taxon>
        <taxon>Dikarya</taxon>
        <taxon>Ascomycota</taxon>
        <taxon>Pezizomycotina</taxon>
        <taxon>Eurotiomycetes</taxon>
        <taxon>Eurotiomycetidae</taxon>
        <taxon>Eurotiales</taxon>
        <taxon>Aspergillaceae</taxon>
        <taxon>Penicillium</taxon>
    </lineage>
</organism>
<evidence type="ECO:0000256" key="2">
    <source>
        <dbReference type="ARBA" id="ARBA00006375"/>
    </source>
</evidence>
<feature type="repeat" description="Solcar" evidence="9">
    <location>
        <begin position="1"/>
        <end position="60"/>
    </location>
</feature>
<evidence type="ECO:0000256" key="3">
    <source>
        <dbReference type="ARBA" id="ARBA00022448"/>
    </source>
</evidence>
<keyword evidence="3 10" id="KW-0813">Transport</keyword>